<dbReference type="SUPFAM" id="SSF56801">
    <property type="entry name" value="Acetyl-CoA synthetase-like"/>
    <property type="match status" value="1"/>
</dbReference>
<keyword evidence="5" id="KW-1185">Reference proteome</keyword>
<dbReference type="InterPro" id="IPR045851">
    <property type="entry name" value="AMP-bd_C_sf"/>
</dbReference>
<evidence type="ECO:0000256" key="1">
    <source>
        <dbReference type="ARBA" id="ARBA00022450"/>
    </source>
</evidence>
<proteinExistence type="predicted"/>
<dbReference type="PANTHER" id="PTHR45527:SF1">
    <property type="entry name" value="FATTY ACID SYNTHASE"/>
    <property type="match status" value="1"/>
</dbReference>
<gene>
    <name evidence="4" type="ORF">BGZ80_009080</name>
</gene>
<dbReference type="GO" id="GO:0031177">
    <property type="term" value="F:phosphopantetheine binding"/>
    <property type="evidence" value="ECO:0007669"/>
    <property type="project" value="TreeGrafter"/>
</dbReference>
<dbReference type="FunFam" id="2.30.38.10:FF:000001">
    <property type="entry name" value="Non-ribosomal peptide synthetase PvdI"/>
    <property type="match status" value="1"/>
</dbReference>
<name>A0A9P6SQH9_9FUNG</name>
<dbReference type="Gene3D" id="3.30.300.30">
    <property type="match status" value="1"/>
</dbReference>
<dbReference type="GO" id="GO:0044550">
    <property type="term" value="P:secondary metabolite biosynthetic process"/>
    <property type="evidence" value="ECO:0007669"/>
    <property type="project" value="TreeGrafter"/>
</dbReference>
<evidence type="ECO:0000313" key="4">
    <source>
        <dbReference type="EMBL" id="KAF9991507.1"/>
    </source>
</evidence>
<keyword evidence="1" id="KW-0596">Phosphopantetheine</keyword>
<organism evidence="4 5">
    <name type="scientific">Entomortierella chlamydospora</name>
    <dbReference type="NCBI Taxonomy" id="101097"/>
    <lineage>
        <taxon>Eukaryota</taxon>
        <taxon>Fungi</taxon>
        <taxon>Fungi incertae sedis</taxon>
        <taxon>Mucoromycota</taxon>
        <taxon>Mortierellomycotina</taxon>
        <taxon>Mortierellomycetes</taxon>
        <taxon>Mortierellales</taxon>
        <taxon>Mortierellaceae</taxon>
        <taxon>Entomortierella</taxon>
    </lineage>
</organism>
<dbReference type="PANTHER" id="PTHR45527">
    <property type="entry name" value="NONRIBOSOMAL PEPTIDE SYNTHETASE"/>
    <property type="match status" value="1"/>
</dbReference>
<dbReference type="GO" id="GO:0005737">
    <property type="term" value="C:cytoplasm"/>
    <property type="evidence" value="ECO:0007669"/>
    <property type="project" value="TreeGrafter"/>
</dbReference>
<dbReference type="EMBL" id="JAAAID010005174">
    <property type="protein sequence ID" value="KAF9991507.1"/>
    <property type="molecule type" value="Genomic_DNA"/>
</dbReference>
<dbReference type="FunFam" id="3.30.300.30:FF:000010">
    <property type="entry name" value="Enterobactin synthetase component F"/>
    <property type="match status" value="1"/>
</dbReference>
<dbReference type="InterPro" id="IPR025110">
    <property type="entry name" value="AMP-bd_C"/>
</dbReference>
<accession>A0A9P6SQH9</accession>
<evidence type="ECO:0000256" key="2">
    <source>
        <dbReference type="ARBA" id="ARBA00022553"/>
    </source>
</evidence>
<dbReference type="AlphaFoldDB" id="A0A9P6SQH9"/>
<reference evidence="4" key="1">
    <citation type="journal article" date="2020" name="Fungal Divers.">
        <title>Resolving the Mortierellaceae phylogeny through synthesis of multi-gene phylogenetics and phylogenomics.</title>
        <authorList>
            <person name="Vandepol N."/>
            <person name="Liber J."/>
            <person name="Desiro A."/>
            <person name="Na H."/>
            <person name="Kennedy M."/>
            <person name="Barry K."/>
            <person name="Grigoriev I.V."/>
            <person name="Miller A.N."/>
            <person name="O'Donnell K."/>
            <person name="Stajich J.E."/>
            <person name="Bonito G."/>
        </authorList>
    </citation>
    <scope>NUCLEOTIDE SEQUENCE</scope>
    <source>
        <strain evidence="4">NRRL 2769</strain>
    </source>
</reference>
<feature type="non-terminal residue" evidence="4">
    <location>
        <position position="168"/>
    </location>
</feature>
<keyword evidence="2" id="KW-0597">Phosphoprotein</keyword>
<dbReference type="Gene3D" id="2.30.38.10">
    <property type="entry name" value="Luciferase, Domain 3"/>
    <property type="match status" value="1"/>
</dbReference>
<dbReference type="GO" id="GO:0043041">
    <property type="term" value="P:amino acid activation for nonribosomal peptide biosynthetic process"/>
    <property type="evidence" value="ECO:0007669"/>
    <property type="project" value="TreeGrafter"/>
</dbReference>
<dbReference type="Proteomes" id="UP000703661">
    <property type="component" value="Unassembled WGS sequence"/>
</dbReference>
<comment type="caution">
    <text evidence="4">The sequence shown here is derived from an EMBL/GenBank/DDBJ whole genome shotgun (WGS) entry which is preliminary data.</text>
</comment>
<protein>
    <recommendedName>
        <fullName evidence="3">AMP-binding enzyme C-terminal domain-containing protein</fullName>
    </recommendedName>
</protein>
<evidence type="ECO:0000259" key="3">
    <source>
        <dbReference type="Pfam" id="PF13193"/>
    </source>
</evidence>
<evidence type="ECO:0000313" key="5">
    <source>
        <dbReference type="Proteomes" id="UP000703661"/>
    </source>
</evidence>
<dbReference type="Pfam" id="PF13193">
    <property type="entry name" value="AMP-binding_C"/>
    <property type="match status" value="1"/>
</dbReference>
<sequence length="168" mass="18546">MTIYVLDTQGRPVPLGAVGELCIGGAGVARGYLNRPELTSEKFPLDPFSKIQGSRMYKTGDLARYMEDGNLIFLGRNDHQVKIRGFRIELGEIEARLVEHSEVREAVVIALGDGVAKRLVAYVVAAPQEALAYNLRSHLEAVLPEYMIPTAFVRLDVLPLTPNGKLDR</sequence>
<feature type="domain" description="AMP-binding enzyme C-terminal" evidence="3">
    <location>
        <begin position="92"/>
        <end position="165"/>
    </location>
</feature>